<keyword evidence="6" id="KW-0150">Chloroplast</keyword>
<evidence type="ECO:0000256" key="4">
    <source>
        <dbReference type="HAMAP-Rule" id="MF_01310"/>
    </source>
</evidence>
<dbReference type="GO" id="GO:1990904">
    <property type="term" value="C:ribonucleoprotein complex"/>
    <property type="evidence" value="ECO:0007669"/>
    <property type="project" value="UniProtKB-KW"/>
</dbReference>
<evidence type="ECO:0000256" key="2">
    <source>
        <dbReference type="ARBA" id="ARBA00022980"/>
    </source>
</evidence>
<keyword evidence="6" id="KW-0934">Plastid</keyword>
<dbReference type="NCBIfam" id="NF003698">
    <property type="entry name" value="PRK05309.1"/>
    <property type="match status" value="1"/>
</dbReference>
<keyword evidence="2 4" id="KW-0689">Ribosomal protein</keyword>
<geneLocation type="chloroplast" evidence="6"/>
<proteinExistence type="inferred from homology"/>
<dbReference type="GO" id="GO:0009507">
    <property type="term" value="C:chloroplast"/>
    <property type="evidence" value="ECO:0007669"/>
    <property type="project" value="UniProtKB-SubCell"/>
</dbReference>
<dbReference type="EMBL" id="MK694931">
    <property type="protein sequence ID" value="QCX30689.1"/>
    <property type="molecule type" value="Genomic_DNA"/>
</dbReference>
<comment type="similarity">
    <text evidence="1 4 5">Belongs to the universal ribosomal protein uS11 family.</text>
</comment>
<dbReference type="GO" id="GO:0006412">
    <property type="term" value="P:translation"/>
    <property type="evidence" value="ECO:0007669"/>
    <property type="project" value="UniProtKB-UniRule"/>
</dbReference>
<evidence type="ECO:0000256" key="5">
    <source>
        <dbReference type="RuleBase" id="RU003629"/>
    </source>
</evidence>
<evidence type="ECO:0000313" key="6">
    <source>
        <dbReference type="EMBL" id="QCX30689.1"/>
    </source>
</evidence>
<sequence>MVKKRVKLITRIPWRKNRRRIRKNARKISKGIFHIQASFNNTIITVTDVRGGVIYWSCAGTCRFKGPRKGTPFTAKTVAADVSQVAMNQGMRRADVLLRGPGLGRDAALRTIRRSGIILNFIRDVTPMPHNGCRPPKKRRT</sequence>
<dbReference type="GO" id="GO:0019843">
    <property type="term" value="F:rRNA binding"/>
    <property type="evidence" value="ECO:0007669"/>
    <property type="project" value="UniProtKB-UniRule"/>
</dbReference>
<dbReference type="PROSITE" id="PS00054">
    <property type="entry name" value="RIBOSOMAL_S11"/>
    <property type="match status" value="1"/>
</dbReference>
<dbReference type="SUPFAM" id="SSF53137">
    <property type="entry name" value="Translational machinery components"/>
    <property type="match status" value="1"/>
</dbReference>
<evidence type="ECO:0000256" key="3">
    <source>
        <dbReference type="ARBA" id="ARBA00023274"/>
    </source>
</evidence>
<dbReference type="HAMAP" id="MF_01310">
    <property type="entry name" value="Ribosomal_uS11"/>
    <property type="match status" value="1"/>
</dbReference>
<evidence type="ECO:0000256" key="1">
    <source>
        <dbReference type="ARBA" id="ARBA00006194"/>
    </source>
</evidence>
<dbReference type="GeneID" id="40878617"/>
<keyword evidence="3 4" id="KW-0687">Ribonucleoprotein</keyword>
<dbReference type="PANTHER" id="PTHR11759">
    <property type="entry name" value="40S RIBOSOMAL PROTEIN S14/30S RIBOSOMAL PROTEIN S11"/>
    <property type="match status" value="1"/>
</dbReference>
<dbReference type="GO" id="GO:0005840">
    <property type="term" value="C:ribosome"/>
    <property type="evidence" value="ECO:0007669"/>
    <property type="project" value="UniProtKB-KW"/>
</dbReference>
<dbReference type="RefSeq" id="YP_009671413.1">
    <property type="nucleotide sequence ID" value="NC_043824.1"/>
</dbReference>
<gene>
    <name evidence="4 6" type="primary">rps11</name>
</gene>
<organism evidence="6">
    <name type="scientific">Passiflora obovata</name>
    <dbReference type="NCBI Taxonomy" id="378248"/>
    <lineage>
        <taxon>Eukaryota</taxon>
        <taxon>Viridiplantae</taxon>
        <taxon>Streptophyta</taxon>
        <taxon>Embryophyta</taxon>
        <taxon>Tracheophyta</taxon>
        <taxon>Spermatophyta</taxon>
        <taxon>Magnoliopsida</taxon>
        <taxon>eudicotyledons</taxon>
        <taxon>Gunneridae</taxon>
        <taxon>Pentapetalae</taxon>
        <taxon>rosids</taxon>
        <taxon>fabids</taxon>
        <taxon>Malpighiales</taxon>
        <taxon>Passifloraceae</taxon>
        <taxon>Passiflora</taxon>
    </lineage>
</organism>
<dbReference type="Gene3D" id="3.30.420.80">
    <property type="entry name" value="Ribosomal protein S11"/>
    <property type="match status" value="1"/>
</dbReference>
<reference evidence="6" key="1">
    <citation type="journal article" date="2019" name="Mol. Phylogenet. Evol.">
        <title>Highly accelerated rates of genomic rearrangements and nucleotide substitutions in plastid genomes of Passiflora subgenus Decaloba.</title>
        <authorList>
            <person name="Shrestha B."/>
            <person name="Weng M.L."/>
            <person name="Theriot E.C."/>
            <person name="Gilbert L.E."/>
            <person name="Ruhlman T.A."/>
            <person name="Krosnick S.E."/>
            <person name="Jansen R.K."/>
        </authorList>
    </citation>
    <scope>NUCLEOTIDE SEQUENCE</scope>
</reference>
<comment type="subunit">
    <text evidence="4">Part of the 30S ribosomal subunit.</text>
</comment>
<dbReference type="GO" id="GO:0003735">
    <property type="term" value="F:structural constituent of ribosome"/>
    <property type="evidence" value="ECO:0007669"/>
    <property type="project" value="InterPro"/>
</dbReference>
<dbReference type="Pfam" id="PF00411">
    <property type="entry name" value="Ribosomal_S11"/>
    <property type="match status" value="1"/>
</dbReference>
<protein>
    <recommendedName>
        <fullName evidence="4">Small ribosomal subunit protein uS11c</fullName>
    </recommendedName>
</protein>
<name>A0A4Y5QGR1_9ROSI</name>
<accession>A0A4Y5QGR1</accession>
<comment type="subcellular location">
    <subcellularLocation>
        <location evidence="4">Plastid</location>
        <location evidence="4">Chloroplast</location>
    </subcellularLocation>
</comment>
<dbReference type="AlphaFoldDB" id="A0A4Y5QGR1"/>
<dbReference type="InterPro" id="IPR036967">
    <property type="entry name" value="Ribosomal_uS11_sf"/>
</dbReference>
<dbReference type="InterPro" id="IPR018102">
    <property type="entry name" value="Ribosomal_uS11_CS"/>
</dbReference>
<keyword evidence="4" id="KW-0699">rRNA-binding</keyword>
<dbReference type="PIRSF" id="PIRSF002131">
    <property type="entry name" value="Ribosomal_S11"/>
    <property type="match status" value="1"/>
</dbReference>
<dbReference type="InterPro" id="IPR001971">
    <property type="entry name" value="Ribosomal_uS11"/>
</dbReference>
<keyword evidence="4" id="KW-0694">RNA-binding</keyword>